<dbReference type="EMBL" id="DWUU01000026">
    <property type="protein sequence ID" value="HJD42292.1"/>
    <property type="molecule type" value="Genomic_DNA"/>
</dbReference>
<evidence type="ECO:0000313" key="2">
    <source>
        <dbReference type="EMBL" id="HJD42292.1"/>
    </source>
</evidence>
<feature type="region of interest" description="Disordered" evidence="1">
    <location>
        <begin position="1"/>
        <end position="29"/>
    </location>
</feature>
<reference evidence="2" key="1">
    <citation type="journal article" date="2021" name="PeerJ">
        <title>Extensive microbial diversity within the chicken gut microbiome revealed by metagenomics and culture.</title>
        <authorList>
            <person name="Gilroy R."/>
            <person name="Ravi A."/>
            <person name="Getino M."/>
            <person name="Pursley I."/>
            <person name="Horton D.L."/>
            <person name="Alikhan N.F."/>
            <person name="Baker D."/>
            <person name="Gharbi K."/>
            <person name="Hall N."/>
            <person name="Watson M."/>
            <person name="Adriaenssens E.M."/>
            <person name="Foster-Nyarko E."/>
            <person name="Jarju S."/>
            <person name="Secka A."/>
            <person name="Antonio M."/>
            <person name="Oren A."/>
            <person name="Chaudhuri R.R."/>
            <person name="La Ragione R."/>
            <person name="Hildebrand F."/>
            <person name="Pallen M.J."/>
        </authorList>
    </citation>
    <scope>NUCLEOTIDE SEQUENCE</scope>
    <source>
        <strain evidence="2">ChiBcec15-3976</strain>
    </source>
</reference>
<dbReference type="Gene3D" id="2.40.260.10">
    <property type="entry name" value="Sortase"/>
    <property type="match status" value="1"/>
</dbReference>
<protein>
    <submittedName>
        <fullName evidence="2">Class B sortase</fullName>
    </submittedName>
</protein>
<dbReference type="InterPro" id="IPR009835">
    <property type="entry name" value="SrtB"/>
</dbReference>
<dbReference type="SUPFAM" id="SSF63817">
    <property type="entry name" value="Sortase"/>
    <property type="match status" value="1"/>
</dbReference>
<feature type="non-terminal residue" evidence="2">
    <location>
        <position position="1"/>
    </location>
</feature>
<sequence>LEEVVAEAQTPPSPAPTADEDSGEPEAPAMLPGYAQLYAENPDLFGWVQIEDTELSYPVMYTPDDPEYYLRRAFDGSDSVSGVPFLDGDCPVDGGNYIIYGHHMNTGTMFALLPSYARQDFWEEHPVIRFDTLYERGEYEVMAAFYSQVYDADEQGV</sequence>
<proteinExistence type="predicted"/>
<dbReference type="InterPro" id="IPR023365">
    <property type="entry name" value="Sortase_dom-sf"/>
</dbReference>
<dbReference type="CDD" id="cd05826">
    <property type="entry name" value="Sortase_B"/>
    <property type="match status" value="1"/>
</dbReference>
<dbReference type="GO" id="GO:0016787">
    <property type="term" value="F:hydrolase activity"/>
    <property type="evidence" value="ECO:0007669"/>
    <property type="project" value="UniProtKB-KW"/>
</dbReference>
<gene>
    <name evidence="2" type="ORF">H9910_04700</name>
</gene>
<accession>A0A9D2RD59</accession>
<dbReference type="Proteomes" id="UP000823909">
    <property type="component" value="Unassembled WGS sequence"/>
</dbReference>
<name>A0A9D2RD59_9FIRM</name>
<reference evidence="2" key="2">
    <citation type="submission" date="2021-04" db="EMBL/GenBank/DDBJ databases">
        <authorList>
            <person name="Gilroy R."/>
        </authorList>
    </citation>
    <scope>NUCLEOTIDE SEQUENCE</scope>
    <source>
        <strain evidence="2">ChiBcec15-3976</strain>
    </source>
</reference>
<evidence type="ECO:0000313" key="3">
    <source>
        <dbReference type="Proteomes" id="UP000823909"/>
    </source>
</evidence>
<evidence type="ECO:0000256" key="1">
    <source>
        <dbReference type="SAM" id="MobiDB-lite"/>
    </source>
</evidence>
<comment type="caution">
    <text evidence="2">The sequence shown here is derived from an EMBL/GenBank/DDBJ whole genome shotgun (WGS) entry which is preliminary data.</text>
</comment>
<dbReference type="AlphaFoldDB" id="A0A9D2RD59"/>
<organism evidence="2 3">
    <name type="scientific">Candidatus Mediterraneibacter quadrami</name>
    <dbReference type="NCBI Taxonomy" id="2838684"/>
    <lineage>
        <taxon>Bacteria</taxon>
        <taxon>Bacillati</taxon>
        <taxon>Bacillota</taxon>
        <taxon>Clostridia</taxon>
        <taxon>Lachnospirales</taxon>
        <taxon>Lachnospiraceae</taxon>
        <taxon>Mediterraneibacter</taxon>
    </lineage>
</organism>